<feature type="compositionally biased region" description="Polar residues" evidence="1">
    <location>
        <begin position="112"/>
        <end position="125"/>
    </location>
</feature>
<dbReference type="PROSITE" id="PS00028">
    <property type="entry name" value="ZINC_FINGER_C2H2_1"/>
    <property type="match status" value="1"/>
</dbReference>
<evidence type="ECO:0000259" key="2">
    <source>
        <dbReference type="PROSITE" id="PS00028"/>
    </source>
</evidence>
<feature type="region of interest" description="Disordered" evidence="1">
    <location>
        <begin position="173"/>
        <end position="249"/>
    </location>
</feature>
<reference evidence="3" key="1">
    <citation type="submission" date="2023-06" db="EMBL/GenBank/DDBJ databases">
        <title>Genome-scale phylogeny and comparative genomics of the fungal order Sordariales.</title>
        <authorList>
            <consortium name="Lawrence Berkeley National Laboratory"/>
            <person name="Hensen N."/>
            <person name="Bonometti L."/>
            <person name="Westerberg I."/>
            <person name="Brannstrom I.O."/>
            <person name="Guillou S."/>
            <person name="Cros-Aarteil S."/>
            <person name="Calhoun S."/>
            <person name="Haridas S."/>
            <person name="Kuo A."/>
            <person name="Mondo S."/>
            <person name="Pangilinan J."/>
            <person name="Riley R."/>
            <person name="LaButti K."/>
            <person name="Andreopoulos B."/>
            <person name="Lipzen A."/>
            <person name="Chen C."/>
            <person name="Yanf M."/>
            <person name="Daum C."/>
            <person name="Ng V."/>
            <person name="Clum A."/>
            <person name="Steindorff A."/>
            <person name="Ohm R."/>
            <person name="Martin F."/>
            <person name="Silar P."/>
            <person name="Natvig D."/>
            <person name="Lalanne C."/>
            <person name="Gautier V."/>
            <person name="Ament-velasquez S.L."/>
            <person name="Kruys A."/>
            <person name="Hutchinson M.I."/>
            <person name="Powell A.J."/>
            <person name="Barry K."/>
            <person name="Miller A.N."/>
            <person name="Grigoriev I.V."/>
            <person name="Debuchy R."/>
            <person name="Gladieux P."/>
            <person name="Thoren M.H."/>
            <person name="Johannesson H."/>
        </authorList>
    </citation>
    <scope>NUCLEOTIDE SEQUENCE</scope>
    <source>
        <strain evidence="3">SMH3187-1</strain>
    </source>
</reference>
<evidence type="ECO:0000313" key="4">
    <source>
        <dbReference type="Proteomes" id="UP001172155"/>
    </source>
</evidence>
<keyword evidence="4" id="KW-1185">Reference proteome</keyword>
<sequence>MPYDPGSEDGGMGQEGYFSSSLGGPRSVSPHHDHERAPLGHTPQQHHHLSDEDQIYDDYEEADLDMISDHHHEYNEDMDVDLVQSNTARHSLNFTTSHASPRPIAHPFPHLQESSRSQTPSSFGHPSSARVAVVLQSSPIKGDYVPIPAGQLDDADDVLITSDLVQKPNRASLLPTQHHQPLDPIPPPFPIPTSTPNPGLQPKKRGRPFGWRPGSGPYSAINGTTPRPRAPKNPGDRKRIGRPPKNPPLSARELYLSLTPHFVRFLCEWPSCPAELHNAATLRQHILIVHGRPAADNTATAAEIPCQWNNCTAAPFPSRAAFAAHVEKAHLLPVLWHAGDGPQNTSALGPPAAPSRRYLFDHATGTVQVTPSVDEVQRRETDDERRARVARVERVHRQYEAETPDEEPYTAREVMAITEALEAKQRRKHMFDDYAVAVMGVKKGRNPEPRYGQEWKGVVTTQGKVDGSE</sequence>
<dbReference type="AlphaFoldDB" id="A0AA40JZR6"/>
<proteinExistence type="predicted"/>
<dbReference type="EMBL" id="JAUKUD010000006">
    <property type="protein sequence ID" value="KAK0740910.1"/>
    <property type="molecule type" value="Genomic_DNA"/>
</dbReference>
<name>A0AA40JZR6_9PEZI</name>
<gene>
    <name evidence="3" type="ORF">B0T18DRAFT_418978</name>
</gene>
<feature type="compositionally biased region" description="Pro residues" evidence="1">
    <location>
        <begin position="183"/>
        <end position="195"/>
    </location>
</feature>
<accession>A0AA40JZR6</accession>
<protein>
    <recommendedName>
        <fullName evidence="2">C2H2-type domain-containing protein</fullName>
    </recommendedName>
</protein>
<feature type="region of interest" description="Disordered" evidence="1">
    <location>
        <begin position="1"/>
        <end position="50"/>
    </location>
</feature>
<organism evidence="3 4">
    <name type="scientific">Schizothecium vesticola</name>
    <dbReference type="NCBI Taxonomy" id="314040"/>
    <lineage>
        <taxon>Eukaryota</taxon>
        <taxon>Fungi</taxon>
        <taxon>Dikarya</taxon>
        <taxon>Ascomycota</taxon>
        <taxon>Pezizomycotina</taxon>
        <taxon>Sordariomycetes</taxon>
        <taxon>Sordariomycetidae</taxon>
        <taxon>Sordariales</taxon>
        <taxon>Schizotheciaceae</taxon>
        <taxon>Schizothecium</taxon>
    </lineage>
</organism>
<dbReference type="InterPro" id="IPR013087">
    <property type="entry name" value="Znf_C2H2_type"/>
</dbReference>
<comment type="caution">
    <text evidence="3">The sequence shown here is derived from an EMBL/GenBank/DDBJ whole genome shotgun (WGS) entry which is preliminary data.</text>
</comment>
<feature type="domain" description="C2H2-type" evidence="2">
    <location>
        <begin position="267"/>
        <end position="290"/>
    </location>
</feature>
<dbReference type="Proteomes" id="UP001172155">
    <property type="component" value="Unassembled WGS sequence"/>
</dbReference>
<evidence type="ECO:0000313" key="3">
    <source>
        <dbReference type="EMBL" id="KAK0740910.1"/>
    </source>
</evidence>
<evidence type="ECO:0000256" key="1">
    <source>
        <dbReference type="SAM" id="MobiDB-lite"/>
    </source>
</evidence>
<feature type="region of interest" description="Disordered" evidence="1">
    <location>
        <begin position="94"/>
        <end position="128"/>
    </location>
</feature>
<dbReference type="SMART" id="SM00355">
    <property type="entry name" value="ZnF_C2H2"/>
    <property type="match status" value="2"/>
</dbReference>